<dbReference type="Pfam" id="PF00989">
    <property type="entry name" value="PAS"/>
    <property type="match status" value="2"/>
</dbReference>
<protein>
    <recommendedName>
        <fullName evidence="2">histidine kinase</fullName>
        <ecNumber evidence="2">2.7.13.3</ecNumber>
    </recommendedName>
</protein>
<gene>
    <name evidence="14" type="ORF">J2851_000735</name>
</gene>
<keyword evidence="3 9" id="KW-0597">Phosphoprotein</keyword>
<evidence type="ECO:0000313" key="14">
    <source>
        <dbReference type="EMBL" id="MBP2290993.1"/>
    </source>
</evidence>
<dbReference type="InterPro" id="IPR036890">
    <property type="entry name" value="HATPase_C_sf"/>
</dbReference>
<dbReference type="PROSITE" id="PS50112">
    <property type="entry name" value="PAS"/>
    <property type="match status" value="2"/>
</dbReference>
<dbReference type="InterPro" id="IPR003661">
    <property type="entry name" value="HisK_dim/P_dom"/>
</dbReference>
<keyword evidence="8" id="KW-0902">Two-component regulatory system</keyword>
<feature type="domain" description="PAC" evidence="13">
    <location>
        <begin position="78"/>
        <end position="130"/>
    </location>
</feature>
<feature type="domain" description="PAC" evidence="13">
    <location>
        <begin position="206"/>
        <end position="258"/>
    </location>
</feature>
<sequence length="646" mass="70061">MPEELRFRLLVDSVRDYAIYMLDPKGIVSSWNAGAQRFKGYAAAEIIGQHYSRFYTDEDRQAGLPQQNLAIAATEGRFETEGWRVRKDGGRFWASVVIDAIRDERGRLLGFGKVTRDITDRKAAQEALRLSEERFRLLVQGVTDYAIFMLDPGGHVTNWNSGAQRMKGYSAEDIVGQHFSRFYTEEDRAAGVPARALQTAEREGRIEMEGWRLRKDGSRFWASVVIDAIRDDRGTLIGFGKVTRDITERREAQIALDEARQALFQAQKMEAVGQLTGGIAHDFNNLLQAIGGSLELLERRLAAGRTDVGKYVAATRSSVERAAALTQRLLAFSRRQPLKPEAVDLNALVTGMRDLIDRSVGEAVEVALELGGGLWTARADANQLENALLNLAINARDAMPDGGRLTIATANVHVAPGDGNAELKAGDHVMLAVSDTGVGMPPDVLSRAFEPFFTTKPIGQGTGLGLSQLYGFVHQSDGHIRIDSEEGRGTTVTIWLPRGSGTAAERPEPCAVAPLPTAARGTVLVVEDEAIVRMLLVEALAEQGFTVLEAEDGNAAAAILASAKDIDLLATDVGLPGLNGRQLAEMARAQRPELKVLFLTGYAYNASIDGASVDKAMLGPNTELLGKPIRIDAFLAKVQAMLAPGC</sequence>
<organism evidence="14 15">
    <name type="scientific">Azospirillum rugosum</name>
    <dbReference type="NCBI Taxonomy" id="416170"/>
    <lineage>
        <taxon>Bacteria</taxon>
        <taxon>Pseudomonadati</taxon>
        <taxon>Pseudomonadota</taxon>
        <taxon>Alphaproteobacteria</taxon>
        <taxon>Rhodospirillales</taxon>
        <taxon>Azospirillaceae</taxon>
        <taxon>Azospirillum</taxon>
    </lineage>
</organism>
<dbReference type="PANTHER" id="PTHR43065">
    <property type="entry name" value="SENSOR HISTIDINE KINASE"/>
    <property type="match status" value="1"/>
</dbReference>
<dbReference type="SUPFAM" id="SSF55785">
    <property type="entry name" value="PYP-like sensor domain (PAS domain)"/>
    <property type="match status" value="2"/>
</dbReference>
<dbReference type="SMART" id="SM00387">
    <property type="entry name" value="HATPase_c"/>
    <property type="match status" value="1"/>
</dbReference>
<evidence type="ECO:0000256" key="8">
    <source>
        <dbReference type="ARBA" id="ARBA00023012"/>
    </source>
</evidence>
<evidence type="ECO:0000259" key="12">
    <source>
        <dbReference type="PROSITE" id="PS50112"/>
    </source>
</evidence>
<dbReference type="SUPFAM" id="SSF55874">
    <property type="entry name" value="ATPase domain of HSP90 chaperone/DNA topoisomerase II/histidine kinase"/>
    <property type="match status" value="1"/>
</dbReference>
<evidence type="ECO:0000256" key="5">
    <source>
        <dbReference type="ARBA" id="ARBA00022741"/>
    </source>
</evidence>
<dbReference type="Pfam" id="PF02518">
    <property type="entry name" value="HATPase_c"/>
    <property type="match status" value="1"/>
</dbReference>
<dbReference type="InterPro" id="IPR003594">
    <property type="entry name" value="HATPase_dom"/>
</dbReference>
<feature type="domain" description="Histidine kinase" evidence="10">
    <location>
        <begin position="278"/>
        <end position="500"/>
    </location>
</feature>
<dbReference type="InterPro" id="IPR011006">
    <property type="entry name" value="CheY-like_superfamily"/>
</dbReference>
<dbReference type="SMART" id="SM00448">
    <property type="entry name" value="REC"/>
    <property type="match status" value="1"/>
</dbReference>
<dbReference type="CDD" id="cd00130">
    <property type="entry name" value="PAS"/>
    <property type="match status" value="2"/>
</dbReference>
<dbReference type="PROSITE" id="PS50113">
    <property type="entry name" value="PAC"/>
    <property type="match status" value="2"/>
</dbReference>
<dbReference type="SUPFAM" id="SSF52172">
    <property type="entry name" value="CheY-like"/>
    <property type="match status" value="1"/>
</dbReference>
<dbReference type="Proteomes" id="UP000781958">
    <property type="component" value="Unassembled WGS sequence"/>
</dbReference>
<feature type="modified residue" description="4-aspartylphosphate" evidence="9">
    <location>
        <position position="572"/>
    </location>
</feature>
<name>A0ABS4SFX9_9PROT</name>
<dbReference type="Pfam" id="PF00512">
    <property type="entry name" value="HisKA"/>
    <property type="match status" value="1"/>
</dbReference>
<comment type="caution">
    <text evidence="14">The sequence shown here is derived from an EMBL/GenBank/DDBJ whole genome shotgun (WGS) entry which is preliminary data.</text>
</comment>
<evidence type="ECO:0000256" key="1">
    <source>
        <dbReference type="ARBA" id="ARBA00000085"/>
    </source>
</evidence>
<dbReference type="InterPro" id="IPR036097">
    <property type="entry name" value="HisK_dim/P_sf"/>
</dbReference>
<dbReference type="PROSITE" id="PS50109">
    <property type="entry name" value="HIS_KIN"/>
    <property type="match status" value="1"/>
</dbReference>
<comment type="catalytic activity">
    <reaction evidence="1">
        <text>ATP + protein L-histidine = ADP + protein N-phospho-L-histidine.</text>
        <dbReference type="EC" id="2.7.13.3"/>
    </reaction>
</comment>
<dbReference type="PANTHER" id="PTHR43065:SF49">
    <property type="entry name" value="HISTIDINE KINASE"/>
    <property type="match status" value="1"/>
</dbReference>
<feature type="domain" description="Response regulatory" evidence="11">
    <location>
        <begin position="522"/>
        <end position="642"/>
    </location>
</feature>
<reference evidence="14 15" key="1">
    <citation type="submission" date="2021-03" db="EMBL/GenBank/DDBJ databases">
        <title>Genomic Encyclopedia of Type Strains, Phase III (KMG-III): the genomes of soil and plant-associated and newly described type strains.</title>
        <authorList>
            <person name="Whitman W."/>
        </authorList>
    </citation>
    <scope>NUCLEOTIDE SEQUENCE [LARGE SCALE GENOMIC DNA]</scope>
    <source>
        <strain evidence="14 15">IMMIB AFH-6</strain>
    </source>
</reference>
<evidence type="ECO:0000259" key="11">
    <source>
        <dbReference type="PROSITE" id="PS50110"/>
    </source>
</evidence>
<dbReference type="Gene3D" id="3.30.565.10">
    <property type="entry name" value="Histidine kinase-like ATPase, C-terminal domain"/>
    <property type="match status" value="1"/>
</dbReference>
<keyword evidence="6" id="KW-0418">Kinase</keyword>
<dbReference type="EMBL" id="JAGINP010000002">
    <property type="protein sequence ID" value="MBP2290993.1"/>
    <property type="molecule type" value="Genomic_DNA"/>
</dbReference>
<dbReference type="Pfam" id="PF00072">
    <property type="entry name" value="Response_reg"/>
    <property type="match status" value="1"/>
</dbReference>
<keyword evidence="7" id="KW-0067">ATP-binding</keyword>
<dbReference type="Gene3D" id="1.10.287.130">
    <property type="match status" value="1"/>
</dbReference>
<dbReference type="SMART" id="SM00086">
    <property type="entry name" value="PAC"/>
    <property type="match status" value="2"/>
</dbReference>
<evidence type="ECO:0000256" key="4">
    <source>
        <dbReference type="ARBA" id="ARBA00022679"/>
    </source>
</evidence>
<evidence type="ECO:0000256" key="6">
    <source>
        <dbReference type="ARBA" id="ARBA00022777"/>
    </source>
</evidence>
<dbReference type="InterPro" id="IPR001610">
    <property type="entry name" value="PAC"/>
</dbReference>
<dbReference type="SUPFAM" id="SSF47384">
    <property type="entry name" value="Homodimeric domain of signal transducing histidine kinase"/>
    <property type="match status" value="1"/>
</dbReference>
<dbReference type="SMART" id="SM00388">
    <property type="entry name" value="HisKA"/>
    <property type="match status" value="1"/>
</dbReference>
<feature type="domain" description="PAS" evidence="12">
    <location>
        <begin position="3"/>
        <end position="61"/>
    </location>
</feature>
<evidence type="ECO:0000256" key="3">
    <source>
        <dbReference type="ARBA" id="ARBA00022553"/>
    </source>
</evidence>
<dbReference type="PRINTS" id="PR00344">
    <property type="entry name" value="BCTRLSENSOR"/>
</dbReference>
<dbReference type="InterPro" id="IPR000700">
    <property type="entry name" value="PAS-assoc_C"/>
</dbReference>
<keyword evidence="15" id="KW-1185">Reference proteome</keyword>
<evidence type="ECO:0000256" key="7">
    <source>
        <dbReference type="ARBA" id="ARBA00022840"/>
    </source>
</evidence>
<accession>A0ABS4SFX9</accession>
<dbReference type="Gene3D" id="3.40.50.2300">
    <property type="match status" value="1"/>
</dbReference>
<dbReference type="InterPro" id="IPR035965">
    <property type="entry name" value="PAS-like_dom_sf"/>
</dbReference>
<evidence type="ECO:0000259" key="13">
    <source>
        <dbReference type="PROSITE" id="PS50113"/>
    </source>
</evidence>
<proteinExistence type="predicted"/>
<keyword evidence="4" id="KW-0808">Transferase</keyword>
<dbReference type="CDD" id="cd00082">
    <property type="entry name" value="HisKA"/>
    <property type="match status" value="1"/>
</dbReference>
<dbReference type="InterPro" id="IPR013767">
    <property type="entry name" value="PAS_fold"/>
</dbReference>
<dbReference type="InterPro" id="IPR001789">
    <property type="entry name" value="Sig_transdc_resp-reg_receiver"/>
</dbReference>
<keyword evidence="5" id="KW-0547">Nucleotide-binding</keyword>
<dbReference type="InterPro" id="IPR004358">
    <property type="entry name" value="Sig_transdc_His_kin-like_C"/>
</dbReference>
<dbReference type="InterPro" id="IPR000014">
    <property type="entry name" value="PAS"/>
</dbReference>
<dbReference type="Gene3D" id="3.30.450.20">
    <property type="entry name" value="PAS domain"/>
    <property type="match status" value="2"/>
</dbReference>
<feature type="domain" description="PAS" evidence="12">
    <location>
        <begin position="131"/>
        <end position="204"/>
    </location>
</feature>
<dbReference type="RefSeq" id="WP_246500393.1">
    <property type="nucleotide sequence ID" value="NZ_JAGINP010000002.1"/>
</dbReference>
<dbReference type="InterPro" id="IPR005467">
    <property type="entry name" value="His_kinase_dom"/>
</dbReference>
<dbReference type="PROSITE" id="PS50110">
    <property type="entry name" value="RESPONSE_REGULATORY"/>
    <property type="match status" value="1"/>
</dbReference>
<evidence type="ECO:0000313" key="15">
    <source>
        <dbReference type="Proteomes" id="UP000781958"/>
    </source>
</evidence>
<evidence type="ECO:0000256" key="2">
    <source>
        <dbReference type="ARBA" id="ARBA00012438"/>
    </source>
</evidence>
<dbReference type="NCBIfam" id="TIGR00229">
    <property type="entry name" value="sensory_box"/>
    <property type="match status" value="2"/>
</dbReference>
<evidence type="ECO:0000259" key="10">
    <source>
        <dbReference type="PROSITE" id="PS50109"/>
    </source>
</evidence>
<evidence type="ECO:0000256" key="9">
    <source>
        <dbReference type="PROSITE-ProRule" id="PRU00169"/>
    </source>
</evidence>
<dbReference type="SMART" id="SM00091">
    <property type="entry name" value="PAS"/>
    <property type="match status" value="2"/>
</dbReference>
<dbReference type="EC" id="2.7.13.3" evidence="2"/>